<dbReference type="InterPro" id="IPR051218">
    <property type="entry name" value="Sec_MonoDiacylglyc_Lipase"/>
</dbReference>
<keyword evidence="4" id="KW-1185">Reference proteome</keyword>
<dbReference type="PANTHER" id="PTHR45856:SF11">
    <property type="entry name" value="FUNGAL LIPASE-LIKE DOMAIN-CONTAINING PROTEIN"/>
    <property type="match status" value="1"/>
</dbReference>
<dbReference type="SUPFAM" id="SSF53474">
    <property type="entry name" value="alpha/beta-Hydrolases"/>
    <property type="match status" value="1"/>
</dbReference>
<evidence type="ECO:0000259" key="2">
    <source>
        <dbReference type="Pfam" id="PF01764"/>
    </source>
</evidence>
<keyword evidence="1" id="KW-0732">Signal</keyword>
<dbReference type="EMBL" id="JBCLYO010000008">
    <property type="protein sequence ID" value="KAL0086415.1"/>
    <property type="molecule type" value="Genomic_DNA"/>
</dbReference>
<comment type="caution">
    <text evidence="3">The sequence shown here is derived from an EMBL/GenBank/DDBJ whole genome shotgun (WGS) entry which is preliminary data.</text>
</comment>
<feature type="domain" description="Fungal lipase-type" evidence="2">
    <location>
        <begin position="168"/>
        <end position="302"/>
    </location>
</feature>
<accession>A0ABR3B0I0</accession>
<dbReference type="CDD" id="cd00519">
    <property type="entry name" value="Lipase_3"/>
    <property type="match status" value="1"/>
</dbReference>
<evidence type="ECO:0000313" key="4">
    <source>
        <dbReference type="Proteomes" id="UP001448207"/>
    </source>
</evidence>
<evidence type="ECO:0000313" key="3">
    <source>
        <dbReference type="EMBL" id="KAL0086415.1"/>
    </source>
</evidence>
<dbReference type="InterPro" id="IPR002921">
    <property type="entry name" value="Fungal_lipase-type"/>
</dbReference>
<gene>
    <name evidence="3" type="ORF">J3Q64DRAFT_1886289</name>
</gene>
<name>A0ABR3B0I0_PHYBL</name>
<organism evidence="3 4">
    <name type="scientific">Phycomyces blakesleeanus</name>
    <dbReference type="NCBI Taxonomy" id="4837"/>
    <lineage>
        <taxon>Eukaryota</taxon>
        <taxon>Fungi</taxon>
        <taxon>Fungi incertae sedis</taxon>
        <taxon>Mucoromycota</taxon>
        <taxon>Mucoromycotina</taxon>
        <taxon>Mucoromycetes</taxon>
        <taxon>Mucorales</taxon>
        <taxon>Phycomycetaceae</taxon>
        <taxon>Phycomyces</taxon>
    </lineage>
</organism>
<dbReference type="InterPro" id="IPR029058">
    <property type="entry name" value="AB_hydrolase_fold"/>
</dbReference>
<sequence length="357" mass="38532">MKLSILSSIALGFLLACSSADAAPSKRVVGGILADSTLPALIPDRTSPATNVPDVSQDAEANALSHNGPLPAGVQTKGGFALDLTNVTVPVSGTLSRVSLPLATTAKITILKTYFSLSDSAYCDSVTVNGKWTCNTCLPSYTLVKTFSTSSDVTGYIARNDKTKEIELVYRGSGSIDNWITNLKFVRKDYPPVSGASVHIGFYDAYIESQSIVLTYIRAQLTSYPSYRVVVTGHSLGGAIAPIAALDLYQRDSRFTNQNLFIYTYGGPRIGNDEFAYYLTSTGITYERTVNNRDIVVHLPPQSVGYLHAGVEYWITSDTSVVKICDGTLDSDNCSNSIVPFTSVSDHTSYFDIERVC</sequence>
<dbReference type="Proteomes" id="UP001448207">
    <property type="component" value="Unassembled WGS sequence"/>
</dbReference>
<dbReference type="Gene3D" id="3.40.50.1820">
    <property type="entry name" value="alpha/beta hydrolase"/>
    <property type="match status" value="1"/>
</dbReference>
<dbReference type="PROSITE" id="PS51257">
    <property type="entry name" value="PROKAR_LIPOPROTEIN"/>
    <property type="match status" value="1"/>
</dbReference>
<evidence type="ECO:0000256" key="1">
    <source>
        <dbReference type="SAM" id="SignalP"/>
    </source>
</evidence>
<feature type="chain" id="PRO_5046420816" evidence="1">
    <location>
        <begin position="23"/>
        <end position="357"/>
    </location>
</feature>
<dbReference type="PANTHER" id="PTHR45856">
    <property type="entry name" value="ALPHA/BETA-HYDROLASES SUPERFAMILY PROTEIN"/>
    <property type="match status" value="1"/>
</dbReference>
<proteinExistence type="predicted"/>
<reference evidence="3 4" key="1">
    <citation type="submission" date="2024-04" db="EMBL/GenBank/DDBJ databases">
        <title>Symmetric and asymmetric DNA N6-adenine methylation regulates different biological responses in Mucorales.</title>
        <authorList>
            <consortium name="Lawrence Berkeley National Laboratory"/>
            <person name="Lax C."/>
            <person name="Mondo S.J."/>
            <person name="Osorio-Concepcion M."/>
            <person name="Muszewska A."/>
            <person name="Corrochano-Luque M."/>
            <person name="Gutierrez G."/>
            <person name="Riley R."/>
            <person name="Lipzen A."/>
            <person name="Guo J."/>
            <person name="Hundley H."/>
            <person name="Amirebrahimi M."/>
            <person name="Ng V."/>
            <person name="Lorenzo-Gutierrez D."/>
            <person name="Binder U."/>
            <person name="Yang J."/>
            <person name="Song Y."/>
            <person name="Canovas D."/>
            <person name="Navarro E."/>
            <person name="Freitag M."/>
            <person name="Gabaldon T."/>
            <person name="Grigoriev I.V."/>
            <person name="Corrochano L.M."/>
            <person name="Nicolas F.E."/>
            <person name="Garre V."/>
        </authorList>
    </citation>
    <scope>NUCLEOTIDE SEQUENCE [LARGE SCALE GENOMIC DNA]</scope>
    <source>
        <strain evidence="3 4">L51</strain>
    </source>
</reference>
<protein>
    <submittedName>
        <fullName evidence="3">Lipase</fullName>
    </submittedName>
</protein>
<dbReference type="Pfam" id="PF01764">
    <property type="entry name" value="Lipase_3"/>
    <property type="match status" value="1"/>
</dbReference>
<feature type="signal peptide" evidence="1">
    <location>
        <begin position="1"/>
        <end position="22"/>
    </location>
</feature>